<evidence type="ECO:0000313" key="3">
    <source>
        <dbReference type="Proteomes" id="UP000557307"/>
    </source>
</evidence>
<evidence type="ECO:0000313" key="2">
    <source>
        <dbReference type="EMBL" id="MBB5287046.1"/>
    </source>
</evidence>
<organism evidence="2 3">
    <name type="scientific">Rhabdobacter roseus</name>
    <dbReference type="NCBI Taxonomy" id="1655419"/>
    <lineage>
        <taxon>Bacteria</taxon>
        <taxon>Pseudomonadati</taxon>
        <taxon>Bacteroidota</taxon>
        <taxon>Cytophagia</taxon>
        <taxon>Cytophagales</taxon>
        <taxon>Cytophagaceae</taxon>
        <taxon>Rhabdobacter</taxon>
    </lineage>
</organism>
<accession>A0A840TRS6</accession>
<reference evidence="2 3" key="1">
    <citation type="submission" date="2020-08" db="EMBL/GenBank/DDBJ databases">
        <title>Genomic Encyclopedia of Type Strains, Phase IV (KMG-IV): sequencing the most valuable type-strain genomes for metagenomic binning, comparative biology and taxonomic classification.</title>
        <authorList>
            <person name="Goeker M."/>
        </authorList>
    </citation>
    <scope>NUCLEOTIDE SEQUENCE [LARGE SCALE GENOMIC DNA]</scope>
    <source>
        <strain evidence="2 3">DSM 105074</strain>
    </source>
</reference>
<protein>
    <submittedName>
        <fullName evidence="2">DNA-binding XRE family transcriptional regulator</fullName>
    </submittedName>
</protein>
<dbReference type="InterPro" id="IPR001387">
    <property type="entry name" value="Cro/C1-type_HTH"/>
</dbReference>
<dbReference type="SUPFAM" id="SSF47413">
    <property type="entry name" value="lambda repressor-like DNA-binding domains"/>
    <property type="match status" value="1"/>
</dbReference>
<feature type="domain" description="HTH cro/C1-type" evidence="1">
    <location>
        <begin position="1"/>
        <end position="46"/>
    </location>
</feature>
<dbReference type="GO" id="GO:0003677">
    <property type="term" value="F:DNA binding"/>
    <property type="evidence" value="ECO:0007669"/>
    <property type="project" value="UniProtKB-KW"/>
</dbReference>
<dbReference type="AlphaFoldDB" id="A0A840TRS6"/>
<keyword evidence="2" id="KW-0238">DNA-binding</keyword>
<keyword evidence="3" id="KW-1185">Reference proteome</keyword>
<evidence type="ECO:0000259" key="1">
    <source>
        <dbReference type="PROSITE" id="PS50943"/>
    </source>
</evidence>
<dbReference type="EMBL" id="JACHGF010000013">
    <property type="protein sequence ID" value="MBB5287046.1"/>
    <property type="molecule type" value="Genomic_DNA"/>
</dbReference>
<dbReference type="PROSITE" id="PS50943">
    <property type="entry name" value="HTH_CROC1"/>
    <property type="match status" value="1"/>
</dbReference>
<dbReference type="InterPro" id="IPR010982">
    <property type="entry name" value="Lambda_DNA-bd_dom_sf"/>
</dbReference>
<dbReference type="Gene3D" id="1.10.260.40">
    <property type="entry name" value="lambda repressor-like DNA-binding domains"/>
    <property type="match status" value="1"/>
</dbReference>
<name>A0A840TRS6_9BACT</name>
<dbReference type="Proteomes" id="UP000557307">
    <property type="component" value="Unassembled WGS sequence"/>
</dbReference>
<sequence length="97" mass="10778">MSQGDLALKINLSRTSVVNIEQGRQHPSLYLLWQISEALKVSIFDLIPVNHANTSASELLSQTSKNILQIIDRSAVSESSLEKLKNLTQKIIAPDHE</sequence>
<proteinExistence type="predicted"/>
<gene>
    <name evidence="2" type="ORF">HNQ92_005208</name>
</gene>
<dbReference type="Pfam" id="PF01381">
    <property type="entry name" value="HTH_3"/>
    <property type="match status" value="1"/>
</dbReference>
<dbReference type="CDD" id="cd00093">
    <property type="entry name" value="HTH_XRE"/>
    <property type="match status" value="1"/>
</dbReference>
<comment type="caution">
    <text evidence="2">The sequence shown here is derived from an EMBL/GenBank/DDBJ whole genome shotgun (WGS) entry which is preliminary data.</text>
</comment>